<gene>
    <name evidence="1" type="ORF">AYI69_g9663</name>
</gene>
<dbReference type="EMBL" id="LSSM01005817">
    <property type="protein sequence ID" value="OMJ11883.1"/>
    <property type="molecule type" value="Genomic_DNA"/>
</dbReference>
<evidence type="ECO:0000313" key="1">
    <source>
        <dbReference type="EMBL" id="OMJ11883.1"/>
    </source>
</evidence>
<keyword evidence="2" id="KW-1185">Reference proteome</keyword>
<dbReference type="Proteomes" id="UP000187429">
    <property type="component" value="Unassembled WGS sequence"/>
</dbReference>
<name>A0A1R1XB92_9FUNG</name>
<evidence type="ECO:0000313" key="2">
    <source>
        <dbReference type="Proteomes" id="UP000187429"/>
    </source>
</evidence>
<protein>
    <submittedName>
        <fullName evidence="1">Uncharacterized protein</fullName>
    </submittedName>
</protein>
<reference evidence="2" key="1">
    <citation type="submission" date="2017-01" db="EMBL/GenBank/DDBJ databases">
        <authorList>
            <person name="Wang Y."/>
            <person name="White M."/>
            <person name="Kvist S."/>
            <person name="Moncalvo J.-M."/>
        </authorList>
    </citation>
    <scope>NUCLEOTIDE SEQUENCE [LARGE SCALE GENOMIC DNA]</scope>
    <source>
        <strain evidence="2">ID-206-W2</strain>
    </source>
</reference>
<sequence>MEIQFIQIQDWSESPNLHLYYEQIAIKSRISCLHFLDRSLGKYSGCPVKSFYRGLCGLFIDPFKTFSVLLGTLAWQIQFSEESLVPFLEEISDPLAVRNSVPC</sequence>
<organism evidence="1 2">
    <name type="scientific">Smittium culicis</name>
    <dbReference type="NCBI Taxonomy" id="133412"/>
    <lineage>
        <taxon>Eukaryota</taxon>
        <taxon>Fungi</taxon>
        <taxon>Fungi incertae sedis</taxon>
        <taxon>Zoopagomycota</taxon>
        <taxon>Kickxellomycotina</taxon>
        <taxon>Harpellomycetes</taxon>
        <taxon>Harpellales</taxon>
        <taxon>Legeriomycetaceae</taxon>
        <taxon>Smittium</taxon>
    </lineage>
</organism>
<dbReference type="AlphaFoldDB" id="A0A1R1XB92"/>
<accession>A0A1R1XB92</accession>
<comment type="caution">
    <text evidence="1">The sequence shown here is derived from an EMBL/GenBank/DDBJ whole genome shotgun (WGS) entry which is preliminary data.</text>
</comment>
<proteinExistence type="predicted"/>